<protein>
    <submittedName>
        <fullName evidence="5">Polysaccharide deacetylase family protein</fullName>
    </submittedName>
</protein>
<dbReference type="InterPro" id="IPR011330">
    <property type="entry name" value="Glyco_hydro/deAcase_b/a-brl"/>
</dbReference>
<feature type="signal peptide" evidence="3">
    <location>
        <begin position="1"/>
        <end position="36"/>
    </location>
</feature>
<keyword evidence="1" id="KW-0479">Metal-binding</keyword>
<feature type="chain" id="PRO_5030518728" evidence="3">
    <location>
        <begin position="37"/>
        <end position="263"/>
    </location>
</feature>
<keyword evidence="6" id="KW-1185">Reference proteome</keyword>
<dbReference type="GO" id="GO:0016810">
    <property type="term" value="F:hydrolase activity, acting on carbon-nitrogen (but not peptide) bonds"/>
    <property type="evidence" value="ECO:0007669"/>
    <property type="project" value="InterPro"/>
</dbReference>
<dbReference type="GO" id="GO:0046872">
    <property type="term" value="F:metal ion binding"/>
    <property type="evidence" value="ECO:0007669"/>
    <property type="project" value="UniProtKB-KW"/>
</dbReference>
<evidence type="ECO:0000259" key="4">
    <source>
        <dbReference type="PROSITE" id="PS51677"/>
    </source>
</evidence>
<dbReference type="AlphaFoldDB" id="A0A7X0RNC0"/>
<dbReference type="Pfam" id="PF01522">
    <property type="entry name" value="Polysacc_deac_1"/>
    <property type="match status" value="1"/>
</dbReference>
<dbReference type="Gene3D" id="3.20.20.370">
    <property type="entry name" value="Glycoside hydrolase/deacetylase"/>
    <property type="match status" value="1"/>
</dbReference>
<dbReference type="PANTHER" id="PTHR10587:SF133">
    <property type="entry name" value="CHITIN DEACETYLASE 1-RELATED"/>
    <property type="match status" value="1"/>
</dbReference>
<dbReference type="InterPro" id="IPR002509">
    <property type="entry name" value="NODB_dom"/>
</dbReference>
<accession>A0A7X0RNC0</accession>
<feature type="domain" description="NodB homology" evidence="4">
    <location>
        <begin position="59"/>
        <end position="241"/>
    </location>
</feature>
<dbReference type="GO" id="GO:0016020">
    <property type="term" value="C:membrane"/>
    <property type="evidence" value="ECO:0007669"/>
    <property type="project" value="TreeGrafter"/>
</dbReference>
<dbReference type="RefSeq" id="WP_185141988.1">
    <property type="nucleotide sequence ID" value="NZ_JACJVP010000008.1"/>
</dbReference>
<dbReference type="InterPro" id="IPR050248">
    <property type="entry name" value="Polysacc_deacetylase_ArnD"/>
</dbReference>
<name>A0A7X0RNC0_9BACL</name>
<dbReference type="Proteomes" id="UP000547209">
    <property type="component" value="Unassembled WGS sequence"/>
</dbReference>
<sequence length="263" mass="29312">MNTRRGHWAKRGKAATIACGLAAILLTAASSDEAHAGPKPRAYYESTGEVIWEVPVGEKAIALTFDDGPDPKDTPQILDLLREYDAKATFFIMGRKAREHPEIVKREALEGHEIANHTFTHPVLVRCSTKQIRKEIEDTQEILTSAAGVRPVLFRPPEGFFDSRVLEISKQQGLKTVLWSWHHPTDDWSRPGVGHIVRGALGDVRNGDIILFHDYVHGPTQTIAALRQILPKLAKDGYRFVTVSELLRGKAQENQAERMGATK</sequence>
<keyword evidence="3" id="KW-0732">Signal</keyword>
<dbReference type="SUPFAM" id="SSF88713">
    <property type="entry name" value="Glycoside hydrolase/deacetylase"/>
    <property type="match status" value="1"/>
</dbReference>
<evidence type="ECO:0000256" key="1">
    <source>
        <dbReference type="ARBA" id="ARBA00022723"/>
    </source>
</evidence>
<evidence type="ECO:0000256" key="2">
    <source>
        <dbReference type="ARBA" id="ARBA00022801"/>
    </source>
</evidence>
<comment type="caution">
    <text evidence="5">The sequence shown here is derived from an EMBL/GenBank/DDBJ whole genome shotgun (WGS) entry which is preliminary data.</text>
</comment>
<evidence type="ECO:0000256" key="3">
    <source>
        <dbReference type="SAM" id="SignalP"/>
    </source>
</evidence>
<proteinExistence type="predicted"/>
<dbReference type="EMBL" id="JACJVP010000008">
    <property type="protein sequence ID" value="MBB6670551.1"/>
    <property type="molecule type" value="Genomic_DNA"/>
</dbReference>
<dbReference type="CDD" id="cd10917">
    <property type="entry name" value="CE4_NodB_like_6s_7s"/>
    <property type="match status" value="1"/>
</dbReference>
<dbReference type="GO" id="GO:0005975">
    <property type="term" value="P:carbohydrate metabolic process"/>
    <property type="evidence" value="ECO:0007669"/>
    <property type="project" value="InterPro"/>
</dbReference>
<dbReference type="PROSITE" id="PS51677">
    <property type="entry name" value="NODB"/>
    <property type="match status" value="1"/>
</dbReference>
<evidence type="ECO:0000313" key="6">
    <source>
        <dbReference type="Proteomes" id="UP000547209"/>
    </source>
</evidence>
<reference evidence="5 6" key="1">
    <citation type="submission" date="2020-08" db="EMBL/GenBank/DDBJ databases">
        <title>Cohnella phylogeny.</title>
        <authorList>
            <person name="Dunlap C."/>
        </authorList>
    </citation>
    <scope>NUCLEOTIDE SEQUENCE [LARGE SCALE GENOMIC DNA]</scope>
    <source>
        <strain evidence="5 6">DSM 28246</strain>
    </source>
</reference>
<keyword evidence="2" id="KW-0378">Hydrolase</keyword>
<gene>
    <name evidence="5" type="ORF">H7C19_07600</name>
</gene>
<evidence type="ECO:0000313" key="5">
    <source>
        <dbReference type="EMBL" id="MBB6670551.1"/>
    </source>
</evidence>
<organism evidence="5 6">
    <name type="scientific">Cohnella nanjingensis</name>
    <dbReference type="NCBI Taxonomy" id="1387779"/>
    <lineage>
        <taxon>Bacteria</taxon>
        <taxon>Bacillati</taxon>
        <taxon>Bacillota</taxon>
        <taxon>Bacilli</taxon>
        <taxon>Bacillales</taxon>
        <taxon>Paenibacillaceae</taxon>
        <taxon>Cohnella</taxon>
    </lineage>
</organism>
<dbReference type="PANTHER" id="PTHR10587">
    <property type="entry name" value="GLYCOSYL TRANSFERASE-RELATED"/>
    <property type="match status" value="1"/>
</dbReference>